<evidence type="ECO:0000256" key="7">
    <source>
        <dbReference type="RuleBase" id="RU367025"/>
    </source>
</evidence>
<dbReference type="Proteomes" id="UP000008983">
    <property type="component" value="Unassembled WGS sequence"/>
</dbReference>
<evidence type="ECO:0000313" key="10">
    <source>
        <dbReference type="Proteomes" id="UP000008983"/>
    </source>
</evidence>
<dbReference type="InParanoid" id="G0QNU7"/>
<dbReference type="AlphaFoldDB" id="G0QNU7"/>
<dbReference type="InterPro" id="IPR005037">
    <property type="entry name" value="PRP38"/>
</dbReference>
<dbReference type="Pfam" id="PF03371">
    <property type="entry name" value="PRP38"/>
    <property type="match status" value="1"/>
</dbReference>
<evidence type="ECO:0000256" key="3">
    <source>
        <dbReference type="ARBA" id="ARBA00022664"/>
    </source>
</evidence>
<dbReference type="GO" id="GO:0005681">
    <property type="term" value="C:spliceosomal complex"/>
    <property type="evidence" value="ECO:0007669"/>
    <property type="project" value="UniProtKB-KW"/>
</dbReference>
<evidence type="ECO:0000256" key="4">
    <source>
        <dbReference type="ARBA" id="ARBA00022728"/>
    </source>
</evidence>
<dbReference type="EMBL" id="GL983509">
    <property type="protein sequence ID" value="EGR33101.1"/>
    <property type="molecule type" value="Genomic_DNA"/>
</dbReference>
<accession>G0QNU7</accession>
<keyword evidence="6 7" id="KW-0539">Nucleus</keyword>
<organism evidence="9 10">
    <name type="scientific">Ichthyophthirius multifiliis</name>
    <name type="common">White spot disease agent</name>
    <name type="synonym">Ich</name>
    <dbReference type="NCBI Taxonomy" id="5932"/>
    <lineage>
        <taxon>Eukaryota</taxon>
        <taxon>Sar</taxon>
        <taxon>Alveolata</taxon>
        <taxon>Ciliophora</taxon>
        <taxon>Intramacronucleata</taxon>
        <taxon>Oligohymenophorea</taxon>
        <taxon>Hymenostomatida</taxon>
        <taxon>Ophryoglenina</taxon>
        <taxon>Ichthyophthirius</taxon>
    </lineage>
</organism>
<dbReference type="OrthoDB" id="190958at2759"/>
<dbReference type="eggNOG" id="KOG2889">
    <property type="taxonomic scope" value="Eukaryota"/>
</dbReference>
<dbReference type="STRING" id="857967.G0QNU7"/>
<dbReference type="GeneID" id="14909276"/>
<evidence type="ECO:0000256" key="2">
    <source>
        <dbReference type="ARBA" id="ARBA00006164"/>
    </source>
</evidence>
<sequence length="272" mass="32212">MSNKTEQTANSIRGQNPQSLIEAVIRQKIYQNRYWKESLTGLTAESIIDEAIKLQYIAGTYGGSRKPSKFLMLSLKLLQISPSKEIVIEYIRQEEYKYLTALGCFHLRLVGQPEHVYNYLEPLYQDYRKLRFRNLNGSFCIFYMDEFVESLINQEVYIDTLLPHIIKRHILEETGKIQPRVSPLEELLEKEVGEEQENMNIQEDQDVKKEKKEKKKSKDWRKIIHGKKHNKRNNNNSRSRSKSQENKNKKEPAKDSIEYWNQIRADLNLDLM</sequence>
<evidence type="ECO:0000256" key="1">
    <source>
        <dbReference type="ARBA" id="ARBA00004123"/>
    </source>
</evidence>
<protein>
    <recommendedName>
        <fullName evidence="7">Pre-mRNA-splicing factor 38</fullName>
    </recommendedName>
</protein>
<evidence type="ECO:0000313" key="9">
    <source>
        <dbReference type="EMBL" id="EGR33101.1"/>
    </source>
</evidence>
<dbReference type="RefSeq" id="XP_004037087.1">
    <property type="nucleotide sequence ID" value="XM_004037039.1"/>
</dbReference>
<evidence type="ECO:0000256" key="5">
    <source>
        <dbReference type="ARBA" id="ARBA00023187"/>
    </source>
</evidence>
<reference evidence="9 10" key="1">
    <citation type="submission" date="2011-07" db="EMBL/GenBank/DDBJ databases">
        <authorList>
            <person name="Coyne R."/>
            <person name="Brami D."/>
            <person name="Johnson J."/>
            <person name="Hostetler J."/>
            <person name="Hannick L."/>
            <person name="Clark T."/>
            <person name="Cassidy-Hanley D."/>
            <person name="Inman J."/>
        </authorList>
    </citation>
    <scope>NUCLEOTIDE SEQUENCE [LARGE SCALE GENOMIC DNA]</scope>
    <source>
        <strain evidence="9 10">G5</strain>
    </source>
</reference>
<evidence type="ECO:0000256" key="6">
    <source>
        <dbReference type="ARBA" id="ARBA00023242"/>
    </source>
</evidence>
<keyword evidence="3 7" id="KW-0507">mRNA processing</keyword>
<comment type="function">
    <text evidence="7">Required for pre-mRNA splicing.</text>
</comment>
<keyword evidence="4 7" id="KW-0747">Spliceosome</keyword>
<comment type="subcellular location">
    <subcellularLocation>
        <location evidence="1 7">Nucleus</location>
    </subcellularLocation>
</comment>
<feature type="region of interest" description="Disordered" evidence="8">
    <location>
        <begin position="192"/>
        <end position="259"/>
    </location>
</feature>
<keyword evidence="10" id="KW-1185">Reference proteome</keyword>
<dbReference type="GO" id="GO:0000398">
    <property type="term" value="P:mRNA splicing, via spliceosome"/>
    <property type="evidence" value="ECO:0007669"/>
    <property type="project" value="UniProtKB-UniRule"/>
</dbReference>
<gene>
    <name evidence="9" type="ORF">IMG5_061470</name>
</gene>
<proteinExistence type="inferred from homology"/>
<keyword evidence="5 7" id="KW-0508">mRNA splicing</keyword>
<evidence type="ECO:0000256" key="8">
    <source>
        <dbReference type="SAM" id="MobiDB-lite"/>
    </source>
</evidence>
<feature type="compositionally biased region" description="Basic and acidic residues" evidence="8">
    <location>
        <begin position="242"/>
        <end position="257"/>
    </location>
</feature>
<feature type="compositionally biased region" description="Basic residues" evidence="8">
    <location>
        <begin position="211"/>
        <end position="232"/>
    </location>
</feature>
<name>G0QNU7_ICHMU</name>
<dbReference type="OMA" id="GEHFKYL"/>
<dbReference type="PANTHER" id="PTHR23142">
    <property type="entry name" value="PRE-MRNA-SPLICING FACTOR 38A-RELATED"/>
    <property type="match status" value="1"/>
</dbReference>
<comment type="similarity">
    <text evidence="2 7">Belongs to the PRP38 family.</text>
</comment>